<dbReference type="InterPro" id="IPR009056">
    <property type="entry name" value="Cyt_c-like_dom"/>
</dbReference>
<dbReference type="SUPFAM" id="SSF46626">
    <property type="entry name" value="Cytochrome c"/>
    <property type="match status" value="2"/>
</dbReference>
<reference evidence="7 8" key="1">
    <citation type="submission" date="2016-07" db="EMBL/GenBank/DDBJ databases">
        <title>Genome analysis of Flavihumibacter stibioxidans YS-17.</title>
        <authorList>
            <person name="Shi K."/>
            <person name="Han Y."/>
            <person name="Wang G."/>
        </authorList>
    </citation>
    <scope>NUCLEOTIDE SEQUENCE [LARGE SCALE GENOMIC DNA]</scope>
    <source>
        <strain evidence="7 8">YS-17</strain>
    </source>
</reference>
<evidence type="ECO:0000313" key="8">
    <source>
        <dbReference type="Proteomes" id="UP000765802"/>
    </source>
</evidence>
<feature type="region of interest" description="Disordered" evidence="5">
    <location>
        <begin position="224"/>
        <end position="278"/>
    </location>
</feature>
<feature type="domain" description="Cytochrome c" evidence="6">
    <location>
        <begin position="132"/>
        <end position="223"/>
    </location>
</feature>
<dbReference type="Proteomes" id="UP000765802">
    <property type="component" value="Unassembled WGS sequence"/>
</dbReference>
<evidence type="ECO:0000313" key="7">
    <source>
        <dbReference type="EMBL" id="MBC6490243.1"/>
    </source>
</evidence>
<protein>
    <submittedName>
        <fullName evidence="7">Cytochrome C</fullName>
    </submittedName>
</protein>
<evidence type="ECO:0000256" key="4">
    <source>
        <dbReference type="PROSITE-ProRule" id="PRU00433"/>
    </source>
</evidence>
<evidence type="ECO:0000256" key="3">
    <source>
        <dbReference type="ARBA" id="ARBA00023004"/>
    </source>
</evidence>
<gene>
    <name evidence="7" type="ORF">BC349_04660</name>
</gene>
<dbReference type="Pfam" id="PF21342">
    <property type="entry name" value="SoxA-TsdA_cyt-c"/>
    <property type="match status" value="1"/>
</dbReference>
<keyword evidence="3 4" id="KW-0408">Iron</keyword>
<dbReference type="PROSITE" id="PS51007">
    <property type="entry name" value="CYTC"/>
    <property type="match status" value="1"/>
</dbReference>
<accession>A0ABR7M5F0</accession>
<evidence type="ECO:0000256" key="2">
    <source>
        <dbReference type="ARBA" id="ARBA00022723"/>
    </source>
</evidence>
<dbReference type="InterPro" id="IPR036909">
    <property type="entry name" value="Cyt_c-like_dom_sf"/>
</dbReference>
<comment type="caution">
    <text evidence="7">The sequence shown here is derived from an EMBL/GenBank/DDBJ whole genome shotgun (WGS) entry which is preliminary data.</text>
</comment>
<organism evidence="7 8">
    <name type="scientific">Flavihumibacter stibioxidans</name>
    <dbReference type="NCBI Taxonomy" id="1834163"/>
    <lineage>
        <taxon>Bacteria</taxon>
        <taxon>Pseudomonadati</taxon>
        <taxon>Bacteroidota</taxon>
        <taxon>Chitinophagia</taxon>
        <taxon>Chitinophagales</taxon>
        <taxon>Chitinophagaceae</taxon>
        <taxon>Flavihumibacter</taxon>
    </lineage>
</organism>
<dbReference type="PANTHER" id="PTHR35008">
    <property type="entry name" value="BLL4482 PROTEIN-RELATED"/>
    <property type="match status" value="1"/>
</dbReference>
<dbReference type="InterPro" id="IPR051459">
    <property type="entry name" value="Cytochrome_c-type_DH"/>
</dbReference>
<evidence type="ECO:0000256" key="1">
    <source>
        <dbReference type="ARBA" id="ARBA00022617"/>
    </source>
</evidence>
<sequence length="278" mass="30422">MKPGDTLERYGHELISNTSYYLGPKGTVAPISNGMNCQNCHVEGGTIPWGNNYSAVVSTYPKLRARSGQIETVSKRVNDCFERSLNGKALDTNSREMKAIIAYLHWVGDEVPKGESPAGSGILDLPYLERAADPAKGKSVYIASCQTCHGANGEGQPKPDGSGYVYPPLWGPHSYNDGAGLFRLSRFAGYVKANMPFLQATYDHPVLTDAEAWDVAAFVNSQPRPKKDISQDWPDISKKPIDHPFGPFSDGFGEEQHKFGPFKPIKEARDAAKKSVSR</sequence>
<dbReference type="Gene3D" id="1.10.760.10">
    <property type="entry name" value="Cytochrome c-like domain"/>
    <property type="match status" value="2"/>
</dbReference>
<evidence type="ECO:0000259" key="6">
    <source>
        <dbReference type="PROSITE" id="PS51007"/>
    </source>
</evidence>
<keyword evidence="2 4" id="KW-0479">Metal-binding</keyword>
<dbReference type="PANTHER" id="PTHR35008:SF9">
    <property type="entry name" value="CYTOCHROME C DOMAIN-CONTAINING PROTEIN"/>
    <property type="match status" value="1"/>
</dbReference>
<dbReference type="EMBL" id="MBUA01000001">
    <property type="protein sequence ID" value="MBC6490243.1"/>
    <property type="molecule type" value="Genomic_DNA"/>
</dbReference>
<feature type="compositionally biased region" description="Basic and acidic residues" evidence="5">
    <location>
        <begin position="225"/>
        <end position="242"/>
    </location>
</feature>
<feature type="compositionally biased region" description="Basic and acidic residues" evidence="5">
    <location>
        <begin position="254"/>
        <end position="278"/>
    </location>
</feature>
<keyword evidence="1 4" id="KW-0349">Heme</keyword>
<dbReference type="Pfam" id="PF00034">
    <property type="entry name" value="Cytochrom_C"/>
    <property type="match status" value="1"/>
</dbReference>
<name>A0ABR7M5F0_9BACT</name>
<evidence type="ECO:0000256" key="5">
    <source>
        <dbReference type="SAM" id="MobiDB-lite"/>
    </source>
</evidence>
<keyword evidence="8" id="KW-1185">Reference proteome</keyword>
<proteinExistence type="predicted"/>